<keyword evidence="2" id="KW-1185">Reference proteome</keyword>
<evidence type="ECO:0000313" key="1">
    <source>
        <dbReference type="EMBL" id="KAJ8318988.1"/>
    </source>
</evidence>
<reference evidence="1 2" key="1">
    <citation type="submission" date="2022-12" db="EMBL/GenBank/DDBJ databases">
        <title>Chromosome-level genome of Tegillarca granosa.</title>
        <authorList>
            <person name="Kim J."/>
        </authorList>
    </citation>
    <scope>NUCLEOTIDE SEQUENCE [LARGE SCALE GENOMIC DNA]</scope>
    <source>
        <strain evidence="1">Teg-2019</strain>
        <tissue evidence="1">Adductor muscle</tissue>
    </source>
</reference>
<sequence>MVNLVATGYNLMENGQKLTHKPLSNRNRLGNEQGYKGVVFLNRLALYISTSTEACDLYSCKRKISPQLRFYLPQDKAIENITYTQ</sequence>
<name>A0ABQ9FTF8_TEGGR</name>
<comment type="caution">
    <text evidence="1">The sequence shown here is derived from an EMBL/GenBank/DDBJ whole genome shotgun (WGS) entry which is preliminary data.</text>
</comment>
<proteinExistence type="predicted"/>
<accession>A0ABQ9FTF8</accession>
<evidence type="ECO:0000313" key="2">
    <source>
        <dbReference type="Proteomes" id="UP001217089"/>
    </source>
</evidence>
<dbReference type="EMBL" id="JARBDR010000214">
    <property type="protein sequence ID" value="KAJ8318988.1"/>
    <property type="molecule type" value="Genomic_DNA"/>
</dbReference>
<gene>
    <name evidence="1" type="ORF">KUTeg_004079</name>
</gene>
<dbReference type="Proteomes" id="UP001217089">
    <property type="component" value="Unassembled WGS sequence"/>
</dbReference>
<organism evidence="1 2">
    <name type="scientific">Tegillarca granosa</name>
    <name type="common">Malaysian cockle</name>
    <name type="synonym">Anadara granosa</name>
    <dbReference type="NCBI Taxonomy" id="220873"/>
    <lineage>
        <taxon>Eukaryota</taxon>
        <taxon>Metazoa</taxon>
        <taxon>Spiralia</taxon>
        <taxon>Lophotrochozoa</taxon>
        <taxon>Mollusca</taxon>
        <taxon>Bivalvia</taxon>
        <taxon>Autobranchia</taxon>
        <taxon>Pteriomorphia</taxon>
        <taxon>Arcoida</taxon>
        <taxon>Arcoidea</taxon>
        <taxon>Arcidae</taxon>
        <taxon>Tegillarca</taxon>
    </lineage>
</organism>
<protein>
    <submittedName>
        <fullName evidence="1">Uncharacterized protein</fullName>
    </submittedName>
</protein>